<dbReference type="Gene3D" id="2.60.450.10">
    <property type="entry name" value="Lipopolysaccharide (LPS) transport protein A like domain"/>
    <property type="match status" value="2"/>
</dbReference>
<feature type="chain" id="PRO_5008680636" description="Organic solvent tolerance-like N-terminal domain-containing protein" evidence="2">
    <location>
        <begin position="22"/>
        <end position="273"/>
    </location>
</feature>
<feature type="signal peptide" evidence="2">
    <location>
        <begin position="1"/>
        <end position="21"/>
    </location>
</feature>
<feature type="domain" description="Organic solvent tolerance-like N-terminal" evidence="3">
    <location>
        <begin position="142"/>
        <end position="246"/>
    </location>
</feature>
<dbReference type="STRING" id="1867952.MTBPR1_100087"/>
<dbReference type="PANTHER" id="PTHR36504:SF1">
    <property type="entry name" value="LIPOPOLYSACCHARIDE EXPORT SYSTEM PROTEIN LPTA"/>
    <property type="match status" value="1"/>
</dbReference>
<protein>
    <recommendedName>
        <fullName evidence="3">Organic solvent tolerance-like N-terminal domain-containing protein</fullName>
    </recommendedName>
</protein>
<evidence type="ECO:0000313" key="5">
    <source>
        <dbReference type="Proteomes" id="UP000231658"/>
    </source>
</evidence>
<dbReference type="RefSeq" id="WP_069186162.1">
    <property type="nucleotide sequence ID" value="NZ_FLYE01000002.1"/>
</dbReference>
<organism evidence="4 5">
    <name type="scientific">Candidatus Terasakiella magnetica</name>
    <dbReference type="NCBI Taxonomy" id="1867952"/>
    <lineage>
        <taxon>Bacteria</taxon>
        <taxon>Pseudomonadati</taxon>
        <taxon>Pseudomonadota</taxon>
        <taxon>Alphaproteobacteria</taxon>
        <taxon>Rhodospirillales</taxon>
        <taxon>Terasakiellaceae</taxon>
        <taxon>Terasakiella</taxon>
    </lineage>
</organism>
<dbReference type="GO" id="GO:0017089">
    <property type="term" value="F:glycolipid transfer activity"/>
    <property type="evidence" value="ECO:0007669"/>
    <property type="project" value="TreeGrafter"/>
</dbReference>
<reference evidence="4 5" key="1">
    <citation type="submission" date="2016-07" db="EMBL/GenBank/DDBJ databases">
        <authorList>
            <person name="Lefevre C.T."/>
        </authorList>
    </citation>
    <scope>NUCLEOTIDE SEQUENCE [LARGE SCALE GENOMIC DNA]</scope>
    <source>
        <strain evidence="4">PR1</strain>
    </source>
</reference>
<dbReference type="EMBL" id="FLYE01000002">
    <property type="protein sequence ID" value="SCA55446.1"/>
    <property type="molecule type" value="Genomic_DNA"/>
</dbReference>
<evidence type="ECO:0000256" key="1">
    <source>
        <dbReference type="ARBA" id="ARBA00022729"/>
    </source>
</evidence>
<gene>
    <name evidence="4" type="ORF">MTBPR1_100087</name>
</gene>
<evidence type="ECO:0000313" key="4">
    <source>
        <dbReference type="EMBL" id="SCA55446.1"/>
    </source>
</evidence>
<dbReference type="AlphaFoldDB" id="A0A1C3RDS7"/>
<keyword evidence="5" id="KW-1185">Reference proteome</keyword>
<dbReference type="GO" id="GO:0030288">
    <property type="term" value="C:outer membrane-bounded periplasmic space"/>
    <property type="evidence" value="ECO:0007669"/>
    <property type="project" value="TreeGrafter"/>
</dbReference>
<dbReference type="Proteomes" id="UP000231658">
    <property type="component" value="Unassembled WGS sequence"/>
</dbReference>
<feature type="domain" description="Organic solvent tolerance-like N-terminal" evidence="3">
    <location>
        <begin position="37"/>
        <end position="141"/>
    </location>
</feature>
<dbReference type="Pfam" id="PF03968">
    <property type="entry name" value="LptD_N"/>
    <property type="match status" value="2"/>
</dbReference>
<evidence type="ECO:0000259" key="3">
    <source>
        <dbReference type="Pfam" id="PF03968"/>
    </source>
</evidence>
<accession>A0A1C3RDS7</accession>
<name>A0A1C3RDS7_9PROT</name>
<dbReference type="OrthoDB" id="9811926at2"/>
<evidence type="ECO:0000256" key="2">
    <source>
        <dbReference type="SAM" id="SignalP"/>
    </source>
</evidence>
<keyword evidence="1 2" id="KW-0732">Signal</keyword>
<dbReference type="GO" id="GO:0015920">
    <property type="term" value="P:lipopolysaccharide transport"/>
    <property type="evidence" value="ECO:0007669"/>
    <property type="project" value="TreeGrafter"/>
</dbReference>
<proteinExistence type="predicted"/>
<dbReference type="InterPro" id="IPR052037">
    <property type="entry name" value="LPS_export_LptA"/>
</dbReference>
<dbReference type="GO" id="GO:0009279">
    <property type="term" value="C:cell outer membrane"/>
    <property type="evidence" value="ECO:0007669"/>
    <property type="project" value="TreeGrafter"/>
</dbReference>
<sequence length="273" mass="29130">MIKKALALLIASSCALSVAHAQDINLASGSPNAPLEIYADNGIEWQQNSQLIIAQGNAVAKRAGVTLNADELRAYYLEDEGQPEGSNTNIHRLEALGAVKIVSATETATGDKAVYDLKRAIMVISGTRPKLVTPQDTISADDTLEYWEERAQAVARGNATAVREGRKIKADVIAALFRKDKQGNSQIHRVNAFGNVIIVSKTEHITADKGIYNVNSGVATLTGAVKIKRGGNLLNGCSATVNLKTNISRLKACAGTNDNRVRGLVLPTVKTMQ</sequence>
<dbReference type="PANTHER" id="PTHR36504">
    <property type="entry name" value="LIPOPOLYSACCHARIDE EXPORT SYSTEM PROTEIN LPTA"/>
    <property type="match status" value="1"/>
</dbReference>
<dbReference type="InterPro" id="IPR005653">
    <property type="entry name" value="OstA-like_N"/>
</dbReference>